<dbReference type="KEGG" id="asul:DFR86_01355"/>
<evidence type="ECO:0008006" key="3">
    <source>
        <dbReference type="Google" id="ProtNLM"/>
    </source>
</evidence>
<gene>
    <name evidence="1" type="ORF">DFR86_01355</name>
</gene>
<dbReference type="GeneID" id="36836574"/>
<dbReference type="OrthoDB" id="33808at2157"/>
<reference evidence="1 2" key="1">
    <citation type="submission" date="2018-05" db="EMBL/GenBank/DDBJ databases">
        <title>Complete Genome Sequences of Extremely Thermoacidophilic, Metal-Mobilizing Type-Strain Members of the Archaeal Family Sulfolobaceae: Acidianus brierleyi DSM-1651T, Acidianus sulfidivorans DSM-18786T, Metallosphaera hakonensis DSM-7519T, and Metallosphaera prunae DSM-10039T.</title>
        <authorList>
            <person name="Counts J.A."/>
            <person name="Kelly R.M."/>
        </authorList>
    </citation>
    <scope>NUCLEOTIDE SEQUENCE [LARGE SCALE GENOMIC DNA]</scope>
    <source>
        <strain evidence="1 2">JP7</strain>
    </source>
</reference>
<protein>
    <recommendedName>
        <fullName evidence="3">DUF2173 domain-containing protein</fullName>
    </recommendedName>
</protein>
<dbReference type="Proteomes" id="UP000248410">
    <property type="component" value="Chromosome"/>
</dbReference>
<proteinExistence type="predicted"/>
<sequence>MAYQDIPGLIGVYKISGNTVSKIYGEDLKMDPNKLVSILMENMRIGEEEYKKLGYGPFLGFAMILDNVGIAYLNETIIVVDAVKTDWSKVLEELRKGVVTA</sequence>
<dbReference type="RefSeq" id="WP_110379213.1">
    <property type="nucleotide sequence ID" value="NZ_CP029288.2"/>
</dbReference>
<organism evidence="1 2">
    <name type="scientific">Acidianus sulfidivorans JP7</name>
    <dbReference type="NCBI Taxonomy" id="619593"/>
    <lineage>
        <taxon>Archaea</taxon>
        <taxon>Thermoproteota</taxon>
        <taxon>Thermoprotei</taxon>
        <taxon>Sulfolobales</taxon>
        <taxon>Sulfolobaceae</taxon>
        <taxon>Acidianus</taxon>
    </lineage>
</organism>
<dbReference type="EMBL" id="CP029288">
    <property type="protein sequence ID" value="AWR96323.1"/>
    <property type="molecule type" value="Genomic_DNA"/>
</dbReference>
<evidence type="ECO:0000313" key="1">
    <source>
        <dbReference type="EMBL" id="AWR96323.1"/>
    </source>
</evidence>
<keyword evidence="2" id="KW-1185">Reference proteome</keyword>
<accession>A0A2U9IJX5</accession>
<dbReference type="AlphaFoldDB" id="A0A2U9IJX5"/>
<evidence type="ECO:0000313" key="2">
    <source>
        <dbReference type="Proteomes" id="UP000248410"/>
    </source>
</evidence>
<name>A0A2U9IJX5_9CREN</name>